<reference evidence="1 2" key="1">
    <citation type="submission" date="2021-07" db="EMBL/GenBank/DDBJ databases">
        <title>Actinomadura sp. PM05-2 isolated from lichen.</title>
        <authorList>
            <person name="Somphong A."/>
            <person name="Phongsopitanun W."/>
            <person name="Tanasupawat S."/>
            <person name="Peongsungnone V."/>
        </authorList>
    </citation>
    <scope>NUCLEOTIDE SEQUENCE [LARGE SCALE GENOMIC DNA]</scope>
    <source>
        <strain evidence="1 2">PM05-2</strain>
    </source>
</reference>
<keyword evidence="2" id="KW-1185">Reference proteome</keyword>
<comment type="caution">
    <text evidence="1">The sequence shown here is derived from an EMBL/GenBank/DDBJ whole genome shotgun (WGS) entry which is preliminary data.</text>
</comment>
<accession>A0ABS7FQD6</accession>
<name>A0ABS7FQD6_9ACTN</name>
<protein>
    <submittedName>
        <fullName evidence="1">Uncharacterized protein</fullName>
    </submittedName>
</protein>
<evidence type="ECO:0000313" key="1">
    <source>
        <dbReference type="EMBL" id="MBW8482615.1"/>
    </source>
</evidence>
<evidence type="ECO:0000313" key="2">
    <source>
        <dbReference type="Proteomes" id="UP000774570"/>
    </source>
</evidence>
<dbReference type="EMBL" id="JAIBOA010000005">
    <property type="protein sequence ID" value="MBW8482615.1"/>
    <property type="molecule type" value="Genomic_DNA"/>
</dbReference>
<gene>
    <name evidence="1" type="ORF">K1Y72_09580</name>
</gene>
<proteinExistence type="predicted"/>
<organism evidence="1 2">
    <name type="scientific">Actinomadura parmotrematis</name>
    <dbReference type="NCBI Taxonomy" id="2864039"/>
    <lineage>
        <taxon>Bacteria</taxon>
        <taxon>Bacillati</taxon>
        <taxon>Actinomycetota</taxon>
        <taxon>Actinomycetes</taxon>
        <taxon>Streptosporangiales</taxon>
        <taxon>Thermomonosporaceae</taxon>
        <taxon>Actinomadura</taxon>
    </lineage>
</organism>
<dbReference type="RefSeq" id="WP_220165281.1">
    <property type="nucleotide sequence ID" value="NZ_JAIBOA010000005.1"/>
</dbReference>
<dbReference type="Proteomes" id="UP000774570">
    <property type="component" value="Unassembled WGS sequence"/>
</dbReference>
<sequence>MDFVYDASQVHFRAALDSARLARLYRREAEAERAAGGSGVEPGNREADAAIVTVLLTQAAAEAYGSWVHLRAERHPGFLKWQQAWKEFPQAARALGRSGDFELDPDRAALLLYISRWRNYLMHTDPGCRVKLRDQLVQTEEINEGDGEPQIVALLNAELAERLVADFEKLFRWAQEHTGVSAPFTHGAWSRMPPTTFETPVAVRSLPAWRRALRRLWPMRK</sequence>